<dbReference type="PANTHER" id="PTHR46361:SF3">
    <property type="entry name" value="ELECTRON CARRIER_ PROTEIN DISULFIDE OXIDOREDUCTASE"/>
    <property type="match status" value="1"/>
</dbReference>
<feature type="domain" description="DUF547" evidence="1">
    <location>
        <begin position="97"/>
        <end position="211"/>
    </location>
</feature>
<dbReference type="EMBL" id="CP032317">
    <property type="protein sequence ID" value="AYA37075.1"/>
    <property type="molecule type" value="Genomic_DNA"/>
</dbReference>
<dbReference type="Pfam" id="PF04784">
    <property type="entry name" value="DUF547"/>
    <property type="match status" value="1"/>
</dbReference>
<dbReference type="Proteomes" id="UP000262802">
    <property type="component" value="Chromosome"/>
</dbReference>
<reference evidence="2 3" key="1">
    <citation type="submission" date="2018-09" db="EMBL/GenBank/DDBJ databases">
        <title>Hymenobacter medium sp. nov., isolated from R2A medium.</title>
        <authorList>
            <person name="Yingchao G."/>
        </authorList>
    </citation>
    <scope>NUCLEOTIDE SEQUENCE [LARGE SCALE GENOMIC DNA]</scope>
    <source>
        <strain evidence="3">sh-6</strain>
    </source>
</reference>
<dbReference type="OrthoDB" id="526867at2"/>
<keyword evidence="3" id="KW-1185">Reference proteome</keyword>
<dbReference type="PANTHER" id="PTHR46361">
    <property type="entry name" value="ELECTRON CARRIER/ PROTEIN DISULFIDE OXIDOREDUCTASE"/>
    <property type="match status" value="1"/>
</dbReference>
<proteinExistence type="predicted"/>
<dbReference type="KEGG" id="hyh:D3Y59_08420"/>
<dbReference type="InterPro" id="IPR006869">
    <property type="entry name" value="DUF547"/>
</dbReference>
<evidence type="ECO:0000313" key="2">
    <source>
        <dbReference type="EMBL" id="AYA37075.1"/>
    </source>
</evidence>
<dbReference type="AlphaFoldDB" id="A0A3B7QZN2"/>
<sequence length="284" mass="31816">MPKSQKQPAAGGSAPPHLHLMQHNYFFRQLLLLLALLVSTVAWAHRPALVADQPAYEALLKRHVLPDGRVNYEGLADDEEVLMAYLQSLSSRPPLPSWSRYDQAAFWLNTYNAYTLYLAAQYYPVERLSDIKIKSVGGYRSLWDAPEVNIGGKQYTLKQIEREILPELLPNDPRRHFALHCGAASSPKLLPEAYEGNRLDAQLSLQASRFINDPVLNVLAPDSAQLSSLFDWYAADFGTPAQLLEFINRYAATGLSSSTAVSYVPYDWTLNDSRGPGVVAQRKR</sequence>
<protein>
    <submittedName>
        <fullName evidence="2">DUF547 domain-containing protein</fullName>
    </submittedName>
</protein>
<evidence type="ECO:0000313" key="3">
    <source>
        <dbReference type="Proteomes" id="UP000262802"/>
    </source>
</evidence>
<accession>A0A3B7QZN2</accession>
<gene>
    <name evidence="2" type="ORF">D3Y59_08420</name>
</gene>
<name>A0A3B7QZN2_9BACT</name>
<evidence type="ECO:0000259" key="1">
    <source>
        <dbReference type="Pfam" id="PF04784"/>
    </source>
</evidence>
<organism evidence="2 3">
    <name type="scientific">Hymenobacter oligotrophus</name>
    <dbReference type="NCBI Taxonomy" id="2319843"/>
    <lineage>
        <taxon>Bacteria</taxon>
        <taxon>Pseudomonadati</taxon>
        <taxon>Bacteroidota</taxon>
        <taxon>Cytophagia</taxon>
        <taxon>Cytophagales</taxon>
        <taxon>Hymenobacteraceae</taxon>
        <taxon>Hymenobacter</taxon>
    </lineage>
</organism>